<dbReference type="AlphaFoldDB" id="A0A8S1BUF2"/>
<evidence type="ECO:0000256" key="5">
    <source>
        <dbReference type="ARBA" id="ARBA00022692"/>
    </source>
</evidence>
<keyword evidence="15" id="KW-1185">Reference proteome</keyword>
<keyword evidence="9" id="KW-0811">Translocation</keyword>
<feature type="compositionally biased region" description="Acidic residues" evidence="13">
    <location>
        <begin position="32"/>
        <end position="44"/>
    </location>
</feature>
<comment type="caution">
    <text evidence="14">The sequence shown here is derived from an EMBL/GenBank/DDBJ whole genome shotgun (WGS) entry which is preliminary data.</text>
</comment>
<dbReference type="InterPro" id="IPR005683">
    <property type="entry name" value="Tom22"/>
</dbReference>
<evidence type="ECO:0000256" key="8">
    <source>
        <dbReference type="ARBA" id="ARBA00022989"/>
    </source>
</evidence>
<keyword evidence="4" id="KW-0813">Transport</keyword>
<evidence type="ECO:0000313" key="15">
    <source>
        <dbReference type="Proteomes" id="UP000494165"/>
    </source>
</evidence>
<evidence type="ECO:0000256" key="7">
    <source>
        <dbReference type="ARBA" id="ARBA00022927"/>
    </source>
</evidence>
<evidence type="ECO:0000256" key="9">
    <source>
        <dbReference type="ARBA" id="ARBA00023010"/>
    </source>
</evidence>
<dbReference type="GO" id="GO:0005741">
    <property type="term" value="C:mitochondrial outer membrane"/>
    <property type="evidence" value="ECO:0007669"/>
    <property type="project" value="UniProtKB-SubCell"/>
</dbReference>
<keyword evidence="12" id="KW-0675">Receptor</keyword>
<protein>
    <recommendedName>
        <fullName evidence="3">Mitochondrial import receptor subunit TOM22 homolog</fullName>
    </recommendedName>
</protein>
<feature type="compositionally biased region" description="Polar residues" evidence="13">
    <location>
        <begin position="10"/>
        <end position="20"/>
    </location>
</feature>
<feature type="region of interest" description="Disordered" evidence="13">
    <location>
        <begin position="1"/>
        <end position="44"/>
    </location>
</feature>
<evidence type="ECO:0000313" key="14">
    <source>
        <dbReference type="EMBL" id="CAB3359945.1"/>
    </source>
</evidence>
<dbReference type="PANTHER" id="PTHR12504">
    <property type="entry name" value="MITOCHONDRIAL IMPORT RECEPTOR SUBUNIT TOM22"/>
    <property type="match status" value="1"/>
</dbReference>
<evidence type="ECO:0000256" key="12">
    <source>
        <dbReference type="ARBA" id="ARBA00023170"/>
    </source>
</evidence>
<comment type="similarity">
    <text evidence="2">Belongs to the Tom22 family.</text>
</comment>
<organism evidence="14 15">
    <name type="scientific">Cloeon dipterum</name>
    <dbReference type="NCBI Taxonomy" id="197152"/>
    <lineage>
        <taxon>Eukaryota</taxon>
        <taxon>Metazoa</taxon>
        <taxon>Ecdysozoa</taxon>
        <taxon>Arthropoda</taxon>
        <taxon>Hexapoda</taxon>
        <taxon>Insecta</taxon>
        <taxon>Pterygota</taxon>
        <taxon>Palaeoptera</taxon>
        <taxon>Ephemeroptera</taxon>
        <taxon>Pisciforma</taxon>
        <taxon>Baetidae</taxon>
        <taxon>Cloeon</taxon>
    </lineage>
</organism>
<keyword evidence="10" id="KW-0496">Mitochondrion</keyword>
<dbReference type="OrthoDB" id="10016939at2759"/>
<evidence type="ECO:0000256" key="10">
    <source>
        <dbReference type="ARBA" id="ARBA00023128"/>
    </source>
</evidence>
<keyword evidence="11" id="KW-0472">Membrane</keyword>
<sequence length="135" mass="14750">MAPAEESDSGMESLSASSKDLTPEKPTVAAITEDDDEDEEEDETLAERLWGLTEMFPEPVRKAAGFTCSTTKAGVVGFYSLLRASSWVFFSTSVVLFAPVIFETERIQVEEMQKQQNRQLILGPNAAMAGAGPQR</sequence>
<accession>A0A8S1BUF2</accession>
<comment type="subcellular location">
    <subcellularLocation>
        <location evidence="1">Mitochondrion outer membrane</location>
        <topology evidence="1">Single-pass membrane protein</topology>
    </subcellularLocation>
</comment>
<dbReference type="PANTHER" id="PTHR12504:SF0">
    <property type="entry name" value="MITOCHONDRIAL IMPORT RECEPTOR SUBUNIT TOM22 HOMOLOG"/>
    <property type="match status" value="1"/>
</dbReference>
<evidence type="ECO:0000256" key="11">
    <source>
        <dbReference type="ARBA" id="ARBA00023136"/>
    </source>
</evidence>
<dbReference type="CDD" id="cd22884">
    <property type="entry name" value="TOM22"/>
    <property type="match status" value="1"/>
</dbReference>
<keyword evidence="8" id="KW-1133">Transmembrane helix</keyword>
<keyword evidence="6" id="KW-1000">Mitochondrion outer membrane</keyword>
<evidence type="ECO:0000256" key="4">
    <source>
        <dbReference type="ARBA" id="ARBA00022448"/>
    </source>
</evidence>
<dbReference type="Pfam" id="PF04281">
    <property type="entry name" value="Tom22"/>
    <property type="match status" value="1"/>
</dbReference>
<evidence type="ECO:0000256" key="2">
    <source>
        <dbReference type="ARBA" id="ARBA00009874"/>
    </source>
</evidence>
<keyword evidence="5" id="KW-0812">Transmembrane</keyword>
<dbReference type="GO" id="GO:0006886">
    <property type="term" value="P:intracellular protein transport"/>
    <property type="evidence" value="ECO:0007669"/>
    <property type="project" value="InterPro"/>
</dbReference>
<dbReference type="EMBL" id="CADEPI010000002">
    <property type="protein sequence ID" value="CAB3359945.1"/>
    <property type="molecule type" value="Genomic_DNA"/>
</dbReference>
<evidence type="ECO:0000256" key="6">
    <source>
        <dbReference type="ARBA" id="ARBA00022787"/>
    </source>
</evidence>
<name>A0A8S1BUF2_9INSE</name>
<keyword evidence="7" id="KW-0653">Protein transport</keyword>
<evidence type="ECO:0000256" key="13">
    <source>
        <dbReference type="SAM" id="MobiDB-lite"/>
    </source>
</evidence>
<gene>
    <name evidence="14" type="ORF">CLODIP_2_CD08026</name>
</gene>
<evidence type="ECO:0000256" key="1">
    <source>
        <dbReference type="ARBA" id="ARBA00004572"/>
    </source>
</evidence>
<reference evidence="14 15" key="1">
    <citation type="submission" date="2020-04" db="EMBL/GenBank/DDBJ databases">
        <authorList>
            <person name="Alioto T."/>
            <person name="Alioto T."/>
            <person name="Gomez Garrido J."/>
        </authorList>
    </citation>
    <scope>NUCLEOTIDE SEQUENCE [LARGE SCALE GENOMIC DNA]</scope>
</reference>
<evidence type="ECO:0000256" key="3">
    <source>
        <dbReference type="ARBA" id="ARBA00016229"/>
    </source>
</evidence>
<dbReference type="Proteomes" id="UP000494165">
    <property type="component" value="Unassembled WGS sequence"/>
</dbReference>
<proteinExistence type="inferred from homology"/>